<dbReference type="PANTHER" id="PTHR11078:SF3">
    <property type="entry name" value="ANTITERMINATION NUSB DOMAIN-CONTAINING PROTEIN"/>
    <property type="match status" value="1"/>
</dbReference>
<keyword evidence="10" id="KW-1185">Reference proteome</keyword>
<comment type="function">
    <text evidence="6">Involved in transcription antitermination. Required for transcription of ribosomal RNA (rRNA) genes. Binds specifically to the boxA antiterminator sequence of the ribosomal RNA (rrn) operons.</text>
</comment>
<comment type="caution">
    <text evidence="9">The sequence shown here is derived from an EMBL/GenBank/DDBJ whole genome shotgun (WGS) entry which is preliminary data.</text>
</comment>
<dbReference type="NCBIfam" id="TIGR01951">
    <property type="entry name" value="nusB"/>
    <property type="match status" value="1"/>
</dbReference>
<protein>
    <recommendedName>
        <fullName evidence="6">Transcription antitermination protein NusB</fullName>
    </recommendedName>
    <alternativeName>
        <fullName evidence="6">Antitermination factor NusB</fullName>
    </alternativeName>
</protein>
<keyword evidence="4 6" id="KW-0805">Transcription regulation</keyword>
<evidence type="ECO:0000256" key="5">
    <source>
        <dbReference type="ARBA" id="ARBA00023163"/>
    </source>
</evidence>
<dbReference type="AlphaFoldDB" id="A0A7Z9BTC2"/>
<evidence type="ECO:0000256" key="4">
    <source>
        <dbReference type="ARBA" id="ARBA00023015"/>
    </source>
</evidence>
<evidence type="ECO:0000256" key="7">
    <source>
        <dbReference type="SAM" id="MobiDB-lite"/>
    </source>
</evidence>
<feature type="compositionally biased region" description="Polar residues" evidence="7">
    <location>
        <begin position="209"/>
        <end position="218"/>
    </location>
</feature>
<dbReference type="InterPro" id="IPR035926">
    <property type="entry name" value="NusB-like_sf"/>
</dbReference>
<dbReference type="GO" id="GO:0031564">
    <property type="term" value="P:transcription antitermination"/>
    <property type="evidence" value="ECO:0007669"/>
    <property type="project" value="UniProtKB-KW"/>
</dbReference>
<dbReference type="SUPFAM" id="SSF48013">
    <property type="entry name" value="NusB-like"/>
    <property type="match status" value="1"/>
</dbReference>
<evidence type="ECO:0000259" key="8">
    <source>
        <dbReference type="Pfam" id="PF01029"/>
    </source>
</evidence>
<comment type="similarity">
    <text evidence="1 6">Belongs to the NusB family.</text>
</comment>
<proteinExistence type="inferred from homology"/>
<feature type="compositionally biased region" description="Basic and acidic residues" evidence="7">
    <location>
        <begin position="219"/>
        <end position="234"/>
    </location>
</feature>
<dbReference type="HAMAP" id="MF_00073">
    <property type="entry name" value="NusB"/>
    <property type="match status" value="1"/>
</dbReference>
<evidence type="ECO:0000313" key="9">
    <source>
        <dbReference type="EMBL" id="VXD22358.1"/>
    </source>
</evidence>
<dbReference type="Gene3D" id="1.10.940.10">
    <property type="entry name" value="NusB-like"/>
    <property type="match status" value="1"/>
</dbReference>
<accession>A0A7Z9BTC2</accession>
<reference evidence="9" key="1">
    <citation type="submission" date="2019-10" db="EMBL/GenBank/DDBJ databases">
        <authorList>
            <consortium name="Genoscope - CEA"/>
            <person name="William W."/>
        </authorList>
    </citation>
    <scope>NUCLEOTIDE SEQUENCE [LARGE SCALE GENOMIC DNA]</scope>
    <source>
        <strain evidence="9">BBR_PRJEB10994</strain>
    </source>
</reference>
<evidence type="ECO:0000256" key="3">
    <source>
        <dbReference type="ARBA" id="ARBA00022884"/>
    </source>
</evidence>
<dbReference type="Proteomes" id="UP000182190">
    <property type="component" value="Unassembled WGS sequence"/>
</dbReference>
<name>A0A7Z9BTC2_9CYAN</name>
<dbReference type="OrthoDB" id="3528057at2"/>
<keyword evidence="5 6" id="KW-0804">Transcription</keyword>
<evidence type="ECO:0000256" key="6">
    <source>
        <dbReference type="HAMAP-Rule" id="MF_00073"/>
    </source>
</evidence>
<evidence type="ECO:0000256" key="2">
    <source>
        <dbReference type="ARBA" id="ARBA00022814"/>
    </source>
</evidence>
<gene>
    <name evidence="6 9" type="primary">nusB</name>
    <name evidence="9" type="ORF">PL9631_660010</name>
</gene>
<feature type="domain" description="NusB/RsmB/TIM44" evidence="8">
    <location>
        <begin position="76"/>
        <end position="199"/>
    </location>
</feature>
<dbReference type="InterPro" id="IPR011605">
    <property type="entry name" value="NusB_fam"/>
</dbReference>
<dbReference type="GO" id="GO:0003723">
    <property type="term" value="F:RNA binding"/>
    <property type="evidence" value="ECO:0007669"/>
    <property type="project" value="UniProtKB-UniRule"/>
</dbReference>
<sequence length="234" mass="26615">MQARRTARELALLGISQLPATSERLESQELHDVLIAAVRTLTTEGQESLETAATELQRSSDRLLNSQIRASDLQSSRTMVYEAIELVQGAINRLSTAIELPELVQLANQQEVCNYALEILIQVNSHKAEIDQLLTDVLVDWQLNRLPRIDRDILRIAVAELMYLDLKEQVAINEAIELAKRYSDEESYRFVNGVLRRFVDKLKAGEQGTGNREQGTENSEQRTENREQRTGNRQ</sequence>
<dbReference type="GO" id="GO:0005829">
    <property type="term" value="C:cytosol"/>
    <property type="evidence" value="ECO:0007669"/>
    <property type="project" value="TreeGrafter"/>
</dbReference>
<dbReference type="PANTHER" id="PTHR11078">
    <property type="entry name" value="N UTILIZATION SUBSTANCE PROTEIN B-RELATED"/>
    <property type="match status" value="1"/>
</dbReference>
<keyword evidence="2 6" id="KW-0889">Transcription antitermination</keyword>
<dbReference type="GO" id="GO:0006353">
    <property type="term" value="P:DNA-templated transcription termination"/>
    <property type="evidence" value="ECO:0007669"/>
    <property type="project" value="UniProtKB-UniRule"/>
</dbReference>
<organism evidence="9 10">
    <name type="scientific">Planktothrix paucivesiculata PCC 9631</name>
    <dbReference type="NCBI Taxonomy" id="671071"/>
    <lineage>
        <taxon>Bacteria</taxon>
        <taxon>Bacillati</taxon>
        <taxon>Cyanobacteriota</taxon>
        <taxon>Cyanophyceae</taxon>
        <taxon>Oscillatoriophycideae</taxon>
        <taxon>Oscillatoriales</taxon>
        <taxon>Microcoleaceae</taxon>
        <taxon>Planktothrix</taxon>
    </lineage>
</organism>
<feature type="region of interest" description="Disordered" evidence="7">
    <location>
        <begin position="205"/>
        <end position="234"/>
    </location>
</feature>
<keyword evidence="3 6" id="KW-0694">RNA-binding</keyword>
<evidence type="ECO:0000256" key="1">
    <source>
        <dbReference type="ARBA" id="ARBA00005952"/>
    </source>
</evidence>
<dbReference type="Pfam" id="PF01029">
    <property type="entry name" value="NusB"/>
    <property type="match status" value="1"/>
</dbReference>
<evidence type="ECO:0000313" key="10">
    <source>
        <dbReference type="Proteomes" id="UP000182190"/>
    </source>
</evidence>
<dbReference type="InterPro" id="IPR006027">
    <property type="entry name" value="NusB_RsmB_TIM44"/>
</dbReference>
<dbReference type="RefSeq" id="WP_083620560.1">
    <property type="nucleotide sequence ID" value="NZ_LR735015.1"/>
</dbReference>
<dbReference type="EMBL" id="CZCS02000208">
    <property type="protein sequence ID" value="VXD22358.1"/>
    <property type="molecule type" value="Genomic_DNA"/>
</dbReference>